<proteinExistence type="inferred from homology"/>
<dbReference type="HAMAP" id="MF_01818">
    <property type="entry name" value="RNase_Z_BN"/>
    <property type="match status" value="1"/>
</dbReference>
<dbReference type="PANTHER" id="PTHR46018">
    <property type="entry name" value="ZINC PHOSPHODIESTERASE ELAC PROTEIN 1"/>
    <property type="match status" value="1"/>
</dbReference>
<dbReference type="EC" id="3.1.26.11" evidence="8"/>
<evidence type="ECO:0000313" key="9">
    <source>
        <dbReference type="EMBL" id="SMA50076.1"/>
    </source>
</evidence>
<gene>
    <name evidence="8 9" type="primary">rnz</name>
    <name evidence="9" type="ORF">EHSB41UT_03867</name>
</gene>
<dbReference type="RefSeq" id="WP_087112516.1">
    <property type="nucleotide sequence ID" value="NZ_CBCSCN010000005.1"/>
</dbReference>
<dbReference type="EMBL" id="FWPT01000010">
    <property type="protein sequence ID" value="SMA50076.1"/>
    <property type="molecule type" value="Genomic_DNA"/>
</dbReference>
<sequence length="325" mass="36066">MRLTFLGTAAGLPSKHRNVSATILARDDSKEWCLVDCGEGTQHQLLYSRYSLHNLQGIFITHVHGDHMFGLPGLLTSASMQGRTAPLTICAPEGVESFVRNALQCAAVTHLPYELHFVASDNESFQFLTSDFEVSAHELSHRVPCYAYAFKEHPLPGELSLAKLHTLNVPRGPLWGQLHQGQSITLTDGTVIHAKDVHKDSAEPRVVIIAGDNDRPAILHDIMTRADLLVHEATFSTPVREKVGDKWMHSTPRQVGEAAEAAGLKHVILSHFSNRYPTHPKPNQTGISDLRKEAQDVYSGTVTMAKDHGCWELRRDRKLVEIENS</sequence>
<comment type="subunit">
    <text evidence="1 8">Homodimer.</text>
</comment>
<dbReference type="GO" id="GO:0008270">
    <property type="term" value="F:zinc ion binding"/>
    <property type="evidence" value="ECO:0007669"/>
    <property type="project" value="UniProtKB-UniRule"/>
</dbReference>
<dbReference type="CDD" id="cd07717">
    <property type="entry name" value="RNaseZ_ZiPD-like_MBL-fold"/>
    <property type="match status" value="1"/>
</dbReference>
<dbReference type="NCBIfam" id="NF000801">
    <property type="entry name" value="PRK00055.1-3"/>
    <property type="match status" value="1"/>
</dbReference>
<feature type="binding site" evidence="8">
    <location>
        <position position="64"/>
    </location>
    <ligand>
        <name>Zn(2+)</name>
        <dbReference type="ChEBI" id="CHEBI:29105"/>
        <label>1</label>
        <note>catalytic</note>
    </ligand>
</feature>
<dbReference type="AlphaFoldDB" id="A0A1X7AP59"/>
<evidence type="ECO:0000313" key="10">
    <source>
        <dbReference type="Proteomes" id="UP000196573"/>
    </source>
</evidence>
<feature type="active site" description="Proton acceptor" evidence="8">
    <location>
        <position position="66"/>
    </location>
</feature>
<dbReference type="InterPro" id="IPR013471">
    <property type="entry name" value="RNase_Z/BN"/>
</dbReference>
<keyword evidence="5 8" id="KW-0255">Endonuclease</keyword>
<organism evidence="9 10">
    <name type="scientific">Parendozoicomonas haliclonae</name>
    <dbReference type="NCBI Taxonomy" id="1960125"/>
    <lineage>
        <taxon>Bacteria</taxon>
        <taxon>Pseudomonadati</taxon>
        <taxon>Pseudomonadota</taxon>
        <taxon>Gammaproteobacteria</taxon>
        <taxon>Oceanospirillales</taxon>
        <taxon>Endozoicomonadaceae</taxon>
        <taxon>Parendozoicomonas</taxon>
    </lineage>
</organism>
<reference evidence="9 10" key="1">
    <citation type="submission" date="2017-03" db="EMBL/GenBank/DDBJ databases">
        <authorList>
            <person name="Afonso C.L."/>
            <person name="Miller P.J."/>
            <person name="Scott M.A."/>
            <person name="Spackman E."/>
            <person name="Goraichik I."/>
            <person name="Dimitrov K.M."/>
            <person name="Suarez D.L."/>
            <person name="Swayne D.E."/>
        </authorList>
    </citation>
    <scope>NUCLEOTIDE SEQUENCE [LARGE SCALE GENOMIC DNA]</scope>
    <source>
        <strain evidence="9">SB41UT1</strain>
    </source>
</reference>
<name>A0A1X7AP59_9GAMM</name>
<evidence type="ECO:0000256" key="7">
    <source>
        <dbReference type="ARBA" id="ARBA00022833"/>
    </source>
</evidence>
<keyword evidence="4 8" id="KW-0479">Metal-binding</keyword>
<evidence type="ECO:0000256" key="6">
    <source>
        <dbReference type="ARBA" id="ARBA00022801"/>
    </source>
</evidence>
<comment type="function">
    <text evidence="8">Zinc phosphodiesterase, which displays some tRNA 3'-processing endonuclease activity. Probably involved in tRNA maturation, by removing a 3'-trailer from precursor tRNA.</text>
</comment>
<dbReference type="Gene3D" id="3.60.15.10">
    <property type="entry name" value="Ribonuclease Z/Hydroxyacylglutathione hydrolase-like"/>
    <property type="match status" value="1"/>
</dbReference>
<dbReference type="GO" id="GO:0042781">
    <property type="term" value="F:3'-tRNA processing endoribonuclease activity"/>
    <property type="evidence" value="ECO:0007669"/>
    <property type="project" value="UniProtKB-UniRule"/>
</dbReference>
<evidence type="ECO:0000256" key="1">
    <source>
        <dbReference type="ARBA" id="ARBA00011738"/>
    </source>
</evidence>
<keyword evidence="6 8" id="KW-0378">Hydrolase</keyword>
<keyword evidence="2 8" id="KW-0819">tRNA processing</keyword>
<evidence type="ECO:0000256" key="8">
    <source>
        <dbReference type="HAMAP-Rule" id="MF_01818"/>
    </source>
</evidence>
<feature type="binding site" evidence="8">
    <location>
        <position position="141"/>
    </location>
    <ligand>
        <name>Zn(2+)</name>
        <dbReference type="ChEBI" id="CHEBI:29105"/>
        <label>1</label>
        <note>catalytic</note>
    </ligand>
</feature>
<keyword evidence="7 8" id="KW-0862">Zinc</keyword>
<dbReference type="PANTHER" id="PTHR46018:SF2">
    <property type="entry name" value="ZINC PHOSPHODIESTERASE ELAC PROTEIN 1"/>
    <property type="match status" value="1"/>
</dbReference>
<dbReference type="InterPro" id="IPR036866">
    <property type="entry name" value="RibonucZ/Hydroxyglut_hydro"/>
</dbReference>
<evidence type="ECO:0000256" key="3">
    <source>
        <dbReference type="ARBA" id="ARBA00022722"/>
    </source>
</evidence>
<feature type="binding site" evidence="8">
    <location>
        <position position="66"/>
    </location>
    <ligand>
        <name>Zn(2+)</name>
        <dbReference type="ChEBI" id="CHEBI:29105"/>
        <label>2</label>
        <note>catalytic</note>
    </ligand>
</feature>
<feature type="binding site" evidence="8">
    <location>
        <position position="212"/>
    </location>
    <ligand>
        <name>Zn(2+)</name>
        <dbReference type="ChEBI" id="CHEBI:29105"/>
        <label>1</label>
        <note>catalytic</note>
    </ligand>
</feature>
<feature type="binding site" evidence="8">
    <location>
        <position position="62"/>
    </location>
    <ligand>
        <name>Zn(2+)</name>
        <dbReference type="ChEBI" id="CHEBI:29105"/>
        <label>1</label>
        <note>catalytic</note>
    </ligand>
</feature>
<protein>
    <recommendedName>
        <fullName evidence="8">Ribonuclease Z</fullName>
        <shortName evidence="8">RNase Z</shortName>
        <ecNumber evidence="8">3.1.26.11</ecNumber>
    </recommendedName>
    <alternativeName>
        <fullName evidence="8">tRNA 3 endonuclease</fullName>
    </alternativeName>
    <alternativeName>
        <fullName evidence="8">tRNase Z</fullName>
    </alternativeName>
</protein>
<accession>A0A1X7AP59</accession>
<keyword evidence="3 8" id="KW-0540">Nuclease</keyword>
<feature type="binding site" evidence="8">
    <location>
        <position position="271"/>
    </location>
    <ligand>
        <name>Zn(2+)</name>
        <dbReference type="ChEBI" id="CHEBI:29105"/>
        <label>2</label>
        <note>catalytic</note>
    </ligand>
</feature>
<feature type="binding site" evidence="8">
    <location>
        <position position="212"/>
    </location>
    <ligand>
        <name>Zn(2+)</name>
        <dbReference type="ChEBI" id="CHEBI:29105"/>
        <label>2</label>
        <note>catalytic</note>
    </ligand>
</feature>
<evidence type="ECO:0000256" key="2">
    <source>
        <dbReference type="ARBA" id="ARBA00022694"/>
    </source>
</evidence>
<comment type="similarity">
    <text evidence="8">Belongs to the RNase Z family.</text>
</comment>
<comment type="cofactor">
    <cofactor evidence="8">
        <name>Zn(2+)</name>
        <dbReference type="ChEBI" id="CHEBI:29105"/>
    </cofactor>
    <text evidence="8">Binds 2 Zn(2+) ions.</text>
</comment>
<dbReference type="Proteomes" id="UP000196573">
    <property type="component" value="Unassembled WGS sequence"/>
</dbReference>
<feature type="binding site" evidence="8">
    <location>
        <position position="67"/>
    </location>
    <ligand>
        <name>Zn(2+)</name>
        <dbReference type="ChEBI" id="CHEBI:29105"/>
        <label>2</label>
        <note>catalytic</note>
    </ligand>
</feature>
<keyword evidence="10" id="KW-1185">Reference proteome</keyword>
<dbReference type="SUPFAM" id="SSF56281">
    <property type="entry name" value="Metallo-hydrolase/oxidoreductase"/>
    <property type="match status" value="1"/>
</dbReference>
<evidence type="ECO:0000256" key="4">
    <source>
        <dbReference type="ARBA" id="ARBA00022723"/>
    </source>
</evidence>
<dbReference type="Pfam" id="PF23023">
    <property type="entry name" value="Anti-Pycsar_Apyc1"/>
    <property type="match status" value="1"/>
</dbReference>
<dbReference type="OrthoDB" id="9803916at2"/>
<comment type="catalytic activity">
    <reaction evidence="8">
        <text>Endonucleolytic cleavage of RNA, removing extra 3' nucleotides from tRNA precursor, generating 3' termini of tRNAs. A 3'-hydroxy group is left at the tRNA terminus and a 5'-phosphoryl group is left at the trailer molecule.</text>
        <dbReference type="EC" id="3.1.26.11"/>
    </reaction>
</comment>
<evidence type="ECO:0000256" key="5">
    <source>
        <dbReference type="ARBA" id="ARBA00022759"/>
    </source>
</evidence>